<dbReference type="CDD" id="cd19366">
    <property type="entry name" value="TenA_C_BhTenA-like"/>
    <property type="match status" value="1"/>
</dbReference>
<dbReference type="PANTHER" id="PTHR43198">
    <property type="entry name" value="BIFUNCTIONAL TH2 PROTEIN"/>
    <property type="match status" value="1"/>
</dbReference>
<reference evidence="4" key="2">
    <citation type="submission" date="2015-05" db="EMBL/GenBank/DDBJ databases">
        <title>Complete genome sequence of Halanaeroarchaeum sulfurireducens type strain M27-SA2, a sulfate-reducer haloarchaeon from marine anoxic lake Medee.</title>
        <authorList>
            <person name="Messina E."/>
            <person name="Kublanov I.V."/>
            <person name="Toshchakov S."/>
            <person name="Arcadi E."/>
            <person name="La Spada G."/>
            <person name="La Cono V."/>
            <person name="Yakimov M.M."/>
        </authorList>
    </citation>
    <scope>NUCLEOTIDE SEQUENCE [LARGE SCALE GENOMIC DNA]</scope>
    <source>
        <strain evidence="4">M27-SA2</strain>
    </source>
</reference>
<dbReference type="Proteomes" id="UP000069906">
    <property type="component" value="Chromosome"/>
</dbReference>
<gene>
    <name evidence="2" type="primary">tenA</name>
    <name evidence="3" type="ORF">HLASA_1543</name>
    <name evidence="2" type="ORF">HLASF_1556</name>
</gene>
<dbReference type="PIRSF" id="PIRSF003170">
    <property type="entry name" value="Pet18p"/>
    <property type="match status" value="1"/>
</dbReference>
<dbReference type="KEGG" id="hsf:HLASA_1543"/>
<dbReference type="EMBL" id="CP008874">
    <property type="protein sequence ID" value="AKH98035.1"/>
    <property type="molecule type" value="Genomic_DNA"/>
</dbReference>
<reference evidence="2 5" key="1">
    <citation type="journal article" date="2015" name="ISME J.">
        <title>Elemental sulfur and acetate can support life of a novel strictly anaerobic haloarchaeon.</title>
        <authorList>
            <person name="Sorokin D.Y."/>
            <person name="Kublanov I.V."/>
            <person name="Gavrilov S.N."/>
            <person name="Rojo D."/>
            <person name="Roman P."/>
            <person name="Golyshin P.N."/>
            <person name="Slepak V.Z."/>
            <person name="Smedile F."/>
            <person name="Ferrer M."/>
            <person name="Messina E."/>
            <person name="La Cono V."/>
            <person name="Yakimov M.M."/>
        </authorList>
    </citation>
    <scope>NUCLEOTIDE SEQUENCE [LARGE SCALE GENOMIC DNA]</scope>
    <source>
        <strain evidence="2 5">HSR2</strain>
    </source>
</reference>
<keyword evidence="2" id="KW-0378">Hydrolase</keyword>
<dbReference type="RefSeq" id="WP_050048731.1">
    <property type="nucleotide sequence ID" value="NZ_CP008874.1"/>
</dbReference>
<dbReference type="InterPro" id="IPR050967">
    <property type="entry name" value="Thiamine_Salvage_TenA"/>
</dbReference>
<proteinExistence type="predicted"/>
<dbReference type="PATRIC" id="fig|1604004.4.peg.1625"/>
<dbReference type="STRING" id="1604004.HLASA_1543"/>
<dbReference type="GO" id="GO:0050334">
    <property type="term" value="F:thiaminase activity"/>
    <property type="evidence" value="ECO:0007669"/>
    <property type="project" value="UniProtKB-EC"/>
</dbReference>
<dbReference type="GO" id="GO:0005829">
    <property type="term" value="C:cytosol"/>
    <property type="evidence" value="ECO:0007669"/>
    <property type="project" value="TreeGrafter"/>
</dbReference>
<dbReference type="GO" id="GO:0006772">
    <property type="term" value="P:thiamine metabolic process"/>
    <property type="evidence" value="ECO:0007669"/>
    <property type="project" value="InterPro"/>
</dbReference>
<dbReference type="InterPro" id="IPR016084">
    <property type="entry name" value="Haem_Oase-like_multi-hlx"/>
</dbReference>
<dbReference type="AlphaFoldDB" id="A0A0F7PCY7"/>
<evidence type="ECO:0000313" key="4">
    <source>
        <dbReference type="Proteomes" id="UP000060390"/>
    </source>
</evidence>
<dbReference type="NCBIfam" id="TIGR04306">
    <property type="entry name" value="salvage_TenA"/>
    <property type="match status" value="1"/>
</dbReference>
<keyword evidence="5" id="KW-1185">Reference proteome</keyword>
<dbReference type="Gene3D" id="1.20.910.10">
    <property type="entry name" value="Heme oxygenase-like"/>
    <property type="match status" value="1"/>
</dbReference>
<dbReference type="SUPFAM" id="SSF48613">
    <property type="entry name" value="Heme oxygenase-like"/>
    <property type="match status" value="1"/>
</dbReference>
<feature type="domain" description="Thiaminase-2/PQQC" evidence="1">
    <location>
        <begin position="10"/>
        <end position="215"/>
    </location>
</feature>
<sequence>MGFTDELETRAEPVWESILEHPMVVELGEGTLDEEPFRYFIRQDYRYLIDNARALAQGTAKAPDYERMTTFAELLTLTVDFEMDLHRSYAQEFGIPEAELEATEPSPTTRGYTDFLLRIGATGTFGEIVAALLPCMWTFNETGKRLAENGLPDDERYATWVQTYAGDEYTELTRAAEDIMDDLAADASQEERERYRSLFETGVRYEYRFWDAAWRQEEWSV</sequence>
<reference evidence="3 4" key="3">
    <citation type="journal article" date="2016" name="Stand. Genomic Sci.">
        <title>Complete genome sequence of 'Halanaeroarchaeum sulfurireducens' M27-SA2, a sulfur-reducing and acetate-oxidizing haloarchaeon from the deep-sea hypersaline anoxic lake Medee.</title>
        <authorList>
            <person name="Messina E."/>
            <person name="Sorokin D.Y."/>
            <person name="Kublanov I.V."/>
            <person name="Toshchakov S."/>
            <person name="Lopatina A."/>
            <person name="Arcadi E."/>
            <person name="Smedile F."/>
            <person name="La Spada G."/>
            <person name="La Cono V."/>
            <person name="Yakimov M.M."/>
        </authorList>
    </citation>
    <scope>NUCLEOTIDE SEQUENCE [LARGE SCALE GENOMIC DNA]</scope>
    <source>
        <strain evidence="3 4">M27-SA2</strain>
    </source>
</reference>
<dbReference type="HOGENOM" id="CLU_077537_3_0_2"/>
<dbReference type="Proteomes" id="UP000060390">
    <property type="component" value="Chromosome"/>
</dbReference>
<dbReference type="EMBL" id="CP011564">
    <property type="protein sequence ID" value="ALG82429.1"/>
    <property type="molecule type" value="Genomic_DNA"/>
</dbReference>
<dbReference type="KEGG" id="hsu:HLASF_1556"/>
<dbReference type="InterPro" id="IPR026285">
    <property type="entry name" value="TenA_E"/>
</dbReference>
<dbReference type="EC" id="3.5.99.2" evidence="2"/>
<dbReference type="OrthoDB" id="85443at2157"/>
<accession>A0A0F7PCY7</accession>
<organism evidence="2 5">
    <name type="scientific">Halanaeroarchaeum sulfurireducens</name>
    <dbReference type="NCBI Taxonomy" id="1604004"/>
    <lineage>
        <taxon>Archaea</taxon>
        <taxon>Methanobacteriati</taxon>
        <taxon>Methanobacteriota</taxon>
        <taxon>Stenosarchaea group</taxon>
        <taxon>Halobacteria</taxon>
        <taxon>Halobacteriales</taxon>
        <taxon>Halobacteriaceae</taxon>
        <taxon>Halanaeroarchaeum</taxon>
    </lineage>
</organism>
<evidence type="ECO:0000313" key="3">
    <source>
        <dbReference type="EMBL" id="ALG82429.1"/>
    </source>
</evidence>
<protein>
    <submittedName>
        <fullName evidence="2">Transcriptional activator TenA</fullName>
        <ecNumber evidence="2">3.5.99.2</ecNumber>
    </submittedName>
</protein>
<dbReference type="PANTHER" id="PTHR43198:SF2">
    <property type="entry name" value="SI:CH1073-67J19.1-RELATED"/>
    <property type="match status" value="1"/>
</dbReference>
<name>A0A0F7PCY7_9EURY</name>
<evidence type="ECO:0000313" key="2">
    <source>
        <dbReference type="EMBL" id="AKH98035.1"/>
    </source>
</evidence>
<evidence type="ECO:0000259" key="1">
    <source>
        <dbReference type="Pfam" id="PF03070"/>
    </source>
</evidence>
<evidence type="ECO:0000313" key="5">
    <source>
        <dbReference type="Proteomes" id="UP000069906"/>
    </source>
</evidence>
<dbReference type="InterPro" id="IPR004305">
    <property type="entry name" value="Thiaminase-2/PQQC"/>
</dbReference>
<dbReference type="Pfam" id="PF03070">
    <property type="entry name" value="TENA_THI-4"/>
    <property type="match status" value="1"/>
</dbReference>
<dbReference type="InterPro" id="IPR027574">
    <property type="entry name" value="Thiaminase_II"/>
</dbReference>
<dbReference type="GeneID" id="26010883"/>